<sequence>MERVAYMESVVIEAHQEWLRMVIQESRE</sequence>
<reference evidence="1 2" key="1">
    <citation type="submission" date="2019-05" db="EMBL/GenBank/DDBJ databases">
        <title>Another draft genome of Portunus trituberculatus and its Hox gene families provides insights of decapod evolution.</title>
        <authorList>
            <person name="Jeong J.-H."/>
            <person name="Song I."/>
            <person name="Kim S."/>
            <person name="Choi T."/>
            <person name="Kim D."/>
            <person name="Ryu S."/>
            <person name="Kim W."/>
        </authorList>
    </citation>
    <scope>NUCLEOTIDE SEQUENCE [LARGE SCALE GENOMIC DNA]</scope>
    <source>
        <tissue evidence="1">Muscle</tissue>
    </source>
</reference>
<evidence type="ECO:0000313" key="1">
    <source>
        <dbReference type="EMBL" id="MPC70160.1"/>
    </source>
</evidence>
<name>A0A5B7HCX1_PORTR</name>
<comment type="caution">
    <text evidence="1">The sequence shown here is derived from an EMBL/GenBank/DDBJ whole genome shotgun (WGS) entry which is preliminary data.</text>
</comment>
<dbReference type="EMBL" id="VSRR010030654">
    <property type="protein sequence ID" value="MPC70160.1"/>
    <property type="molecule type" value="Genomic_DNA"/>
</dbReference>
<keyword evidence="2" id="KW-1185">Reference proteome</keyword>
<proteinExistence type="predicted"/>
<gene>
    <name evidence="1" type="ORF">E2C01_064400</name>
</gene>
<evidence type="ECO:0000313" key="2">
    <source>
        <dbReference type="Proteomes" id="UP000324222"/>
    </source>
</evidence>
<accession>A0A5B7HCX1</accession>
<organism evidence="1 2">
    <name type="scientific">Portunus trituberculatus</name>
    <name type="common">Swimming crab</name>
    <name type="synonym">Neptunus trituberculatus</name>
    <dbReference type="NCBI Taxonomy" id="210409"/>
    <lineage>
        <taxon>Eukaryota</taxon>
        <taxon>Metazoa</taxon>
        <taxon>Ecdysozoa</taxon>
        <taxon>Arthropoda</taxon>
        <taxon>Crustacea</taxon>
        <taxon>Multicrustacea</taxon>
        <taxon>Malacostraca</taxon>
        <taxon>Eumalacostraca</taxon>
        <taxon>Eucarida</taxon>
        <taxon>Decapoda</taxon>
        <taxon>Pleocyemata</taxon>
        <taxon>Brachyura</taxon>
        <taxon>Eubrachyura</taxon>
        <taxon>Portunoidea</taxon>
        <taxon>Portunidae</taxon>
        <taxon>Portuninae</taxon>
        <taxon>Portunus</taxon>
    </lineage>
</organism>
<protein>
    <submittedName>
        <fullName evidence="1">Uncharacterized protein</fullName>
    </submittedName>
</protein>
<dbReference type="AlphaFoldDB" id="A0A5B7HCX1"/>
<dbReference type="Proteomes" id="UP000324222">
    <property type="component" value="Unassembled WGS sequence"/>
</dbReference>